<evidence type="ECO:0000256" key="1">
    <source>
        <dbReference type="ARBA" id="ARBA00004251"/>
    </source>
</evidence>
<dbReference type="InterPro" id="IPR032675">
    <property type="entry name" value="LRR_dom_sf"/>
</dbReference>
<proteinExistence type="inferred from homology"/>
<keyword evidence="5" id="KW-0723">Serine/threonine-protein kinase</keyword>
<dbReference type="FunFam" id="1.10.510.10:FF:000358">
    <property type="entry name" value="Putative leucine-rich repeat receptor-like serine/threonine-protein kinase"/>
    <property type="match status" value="1"/>
</dbReference>
<dbReference type="Gene3D" id="1.10.510.10">
    <property type="entry name" value="Transferase(Phosphotransferase) domain 1"/>
    <property type="match status" value="1"/>
</dbReference>
<evidence type="ECO:0000256" key="19">
    <source>
        <dbReference type="ARBA" id="ARBA00047899"/>
    </source>
</evidence>
<dbReference type="FunFam" id="3.80.10.10:FF:000275">
    <property type="entry name" value="Leucine-rich repeat receptor-like protein kinase"/>
    <property type="match status" value="1"/>
</dbReference>
<dbReference type="InterPro" id="IPR001611">
    <property type="entry name" value="Leu-rich_rpt"/>
</dbReference>
<evidence type="ECO:0000256" key="16">
    <source>
        <dbReference type="ARBA" id="ARBA00023136"/>
    </source>
</evidence>
<feature type="transmembrane region" description="Helical" evidence="22">
    <location>
        <begin position="593"/>
        <end position="615"/>
    </location>
</feature>
<evidence type="ECO:0000256" key="21">
    <source>
        <dbReference type="PROSITE-ProRule" id="PRU10141"/>
    </source>
</evidence>
<dbReference type="SUPFAM" id="SSF52047">
    <property type="entry name" value="RNI-like"/>
    <property type="match status" value="1"/>
</dbReference>
<sequence>MSYRECWLFLIFVVLLSVCMNSASFAAATSATTTAITFGGNETDKIALLAFKARITRDPLLAMSSWNDSLHFCKWEGVECGRRHPGRIVSLDLESRGLVGSLAPEIGNLSFLRKIMLLNNSFHGEIPQQIGPNLSRCSNLKFLSLHGNSLTGKVPTELGSLYKLQVLAVHHNNLSGLVPFSLYNLSSLTHLDLGNNQLKGNLPHDIGLSLPNLQLFSVGGNQLTGLVPVSFSNASKLELLNLKANNIFGRVPIDFGGLPHLAELIIGYNHLGSEQIDDLSFMNTMTNCSNLQVLCLEENNFGGQLPNSIVNLSTQLRILALGENLIHGSIPLGIENLVNLSWLGLEQNTLTGSIPSSIGKLQKLQKLLLNGNKLSGQIPSSLGNLTILNILGLNVNNFSGNIPPSLGKCQNLFELYLNENNLSGVIPPALFDLSSLLVSLNLSQNHLAGPLPVEVGQLTNLGELDVSENMLIGEIPSTLGSCRGLQYLSMQGNLIRGSIPPFLGSLENLQFFDLSHNNLSGTIPKYLQYFDLQRLDLSFNNLNGEVPTDGVFQNASAISVIGNPELCGGIPQLHLLACPQKTKEKRTSQEFKLIVIISSTIVILCFISVLAFLILHQRKKTKQETSFASSMEHRYSIVSYEALLKATRGFCSANLIGAGSFGSVYKGIFDQDETIVAIKVLNLQQKRGYKSFASECETLRNIRHRNLVKIVTSCSSIDFKGNDFKALVYEFMPNGSLEEWLHPKENCTWGKPRHLDILQRLNIVIDVASALDYLHHHCQTPIIHCDIKPSNILLDDDFTARVADFGLSRFLLKRSNTTSLDQSSSVRIKGSIGYVPPEYGVGADVSIHGDIYSYGITLLEIFTCKRPTDEIFKDGLNLHDFSKMAFPDKVMEIMDPMLLPEEESKEKAAAIHPIANQRYIKDELQELLISVLRLGVACSVETPRERMDMTNVTKKLQLIRRIYLGLDKKKGQMNDG</sequence>
<dbReference type="Pfam" id="PF00069">
    <property type="entry name" value="Pkinase"/>
    <property type="match status" value="1"/>
</dbReference>
<dbReference type="Pfam" id="PF23598">
    <property type="entry name" value="LRR_14"/>
    <property type="match status" value="1"/>
</dbReference>
<dbReference type="PROSITE" id="PS00108">
    <property type="entry name" value="PROTEIN_KINASE_ST"/>
    <property type="match status" value="1"/>
</dbReference>
<comment type="catalytic activity">
    <reaction evidence="19">
        <text>L-threonyl-[protein] + ATP = O-phospho-L-threonyl-[protein] + ADP + H(+)</text>
        <dbReference type="Rhea" id="RHEA:46608"/>
        <dbReference type="Rhea" id="RHEA-COMP:11060"/>
        <dbReference type="Rhea" id="RHEA-COMP:11605"/>
        <dbReference type="ChEBI" id="CHEBI:15378"/>
        <dbReference type="ChEBI" id="CHEBI:30013"/>
        <dbReference type="ChEBI" id="CHEBI:30616"/>
        <dbReference type="ChEBI" id="CHEBI:61977"/>
        <dbReference type="ChEBI" id="CHEBI:456216"/>
        <dbReference type="EC" id="2.7.11.1"/>
    </reaction>
</comment>
<dbReference type="AlphaFoldDB" id="A0A822XK82"/>
<evidence type="ECO:0000256" key="8">
    <source>
        <dbReference type="ARBA" id="ARBA00022679"/>
    </source>
</evidence>
<name>A0A822XK82_NELNU</name>
<keyword evidence="18" id="KW-0325">Glycoprotein</keyword>
<keyword evidence="10 23" id="KW-0732">Signal</keyword>
<dbReference type="GO" id="GO:0005886">
    <property type="term" value="C:plasma membrane"/>
    <property type="evidence" value="ECO:0007669"/>
    <property type="project" value="UniProtKB-SubCell"/>
</dbReference>
<accession>A0A822XK82</accession>
<dbReference type="SUPFAM" id="SSF52058">
    <property type="entry name" value="L domain-like"/>
    <property type="match status" value="1"/>
</dbReference>
<evidence type="ECO:0000256" key="7">
    <source>
        <dbReference type="ARBA" id="ARBA00022614"/>
    </source>
</evidence>
<keyword evidence="6" id="KW-0597">Phosphoprotein</keyword>
<dbReference type="Pfam" id="PF13855">
    <property type="entry name" value="LRR_8"/>
    <property type="match status" value="2"/>
</dbReference>
<dbReference type="EMBL" id="DUZY01000001">
    <property type="protein sequence ID" value="DAD19356.1"/>
    <property type="molecule type" value="Genomic_DNA"/>
</dbReference>
<dbReference type="FunFam" id="3.30.200.20:FF:000432">
    <property type="entry name" value="LRR receptor-like serine/threonine-protein kinase EFR"/>
    <property type="match status" value="1"/>
</dbReference>
<comment type="similarity">
    <text evidence="2">Belongs to the protein kinase superfamily. Ser/Thr protein kinase family.</text>
</comment>
<evidence type="ECO:0000256" key="13">
    <source>
        <dbReference type="ARBA" id="ARBA00022777"/>
    </source>
</evidence>
<keyword evidence="12 21" id="KW-0547">Nucleotide-binding</keyword>
<comment type="subcellular location">
    <subcellularLocation>
        <location evidence="1">Cell membrane</location>
        <topology evidence="1">Single-pass type I membrane protein</topology>
    </subcellularLocation>
</comment>
<reference evidence="25 26" key="1">
    <citation type="journal article" date="2020" name="Mol. Biol. Evol.">
        <title>Distinct Expression and Methylation Patterns for Genes with Different Fates following a Single Whole-Genome Duplication in Flowering Plants.</title>
        <authorList>
            <person name="Shi T."/>
            <person name="Rahmani R.S."/>
            <person name="Gugger P.F."/>
            <person name="Wang M."/>
            <person name="Li H."/>
            <person name="Zhang Y."/>
            <person name="Li Z."/>
            <person name="Wang Q."/>
            <person name="Van de Peer Y."/>
            <person name="Marchal K."/>
            <person name="Chen J."/>
        </authorList>
    </citation>
    <scope>NUCLEOTIDE SEQUENCE [LARGE SCALE GENOMIC DNA]</scope>
    <source>
        <tissue evidence="25">Leaf</tissue>
    </source>
</reference>
<dbReference type="InterPro" id="IPR000719">
    <property type="entry name" value="Prot_kinase_dom"/>
</dbReference>
<evidence type="ECO:0000256" key="4">
    <source>
        <dbReference type="ARBA" id="ARBA00022475"/>
    </source>
</evidence>
<keyword evidence="11" id="KW-0677">Repeat</keyword>
<evidence type="ECO:0000256" key="6">
    <source>
        <dbReference type="ARBA" id="ARBA00022553"/>
    </source>
</evidence>
<evidence type="ECO:0000256" key="20">
    <source>
        <dbReference type="ARBA" id="ARBA00048679"/>
    </source>
</evidence>
<dbReference type="InterPro" id="IPR055414">
    <property type="entry name" value="LRR_R13L4/SHOC2-like"/>
</dbReference>
<keyword evidence="17" id="KW-0675">Receptor</keyword>
<evidence type="ECO:0000256" key="11">
    <source>
        <dbReference type="ARBA" id="ARBA00022737"/>
    </source>
</evidence>
<feature type="binding site" evidence="21">
    <location>
        <position position="679"/>
    </location>
    <ligand>
        <name>ATP</name>
        <dbReference type="ChEBI" id="CHEBI:30616"/>
    </ligand>
</feature>
<dbReference type="PROSITE" id="PS51450">
    <property type="entry name" value="LRR"/>
    <property type="match status" value="1"/>
</dbReference>
<keyword evidence="9 22" id="KW-0812">Transmembrane</keyword>
<protein>
    <recommendedName>
        <fullName evidence="3">non-specific serine/threonine protein kinase</fullName>
        <ecNumber evidence="3">2.7.11.1</ecNumber>
    </recommendedName>
</protein>
<dbReference type="Proteomes" id="UP000607653">
    <property type="component" value="Unassembled WGS sequence"/>
</dbReference>
<dbReference type="Pfam" id="PF08263">
    <property type="entry name" value="LRRNT_2"/>
    <property type="match status" value="1"/>
</dbReference>
<evidence type="ECO:0000256" key="14">
    <source>
        <dbReference type="ARBA" id="ARBA00022840"/>
    </source>
</evidence>
<evidence type="ECO:0000313" key="25">
    <source>
        <dbReference type="EMBL" id="DAD19356.1"/>
    </source>
</evidence>
<comment type="caution">
    <text evidence="25">The sequence shown here is derived from an EMBL/GenBank/DDBJ whole genome shotgun (WGS) entry which is preliminary data.</text>
</comment>
<evidence type="ECO:0000256" key="12">
    <source>
        <dbReference type="ARBA" id="ARBA00022741"/>
    </source>
</evidence>
<keyword evidence="13" id="KW-0418">Kinase</keyword>
<dbReference type="InterPro" id="IPR003591">
    <property type="entry name" value="Leu-rich_rpt_typical-subtyp"/>
</dbReference>
<keyword evidence="7" id="KW-0433">Leucine-rich repeat</keyword>
<organism evidence="25 26">
    <name type="scientific">Nelumbo nucifera</name>
    <name type="common">Sacred lotus</name>
    <dbReference type="NCBI Taxonomy" id="4432"/>
    <lineage>
        <taxon>Eukaryota</taxon>
        <taxon>Viridiplantae</taxon>
        <taxon>Streptophyta</taxon>
        <taxon>Embryophyta</taxon>
        <taxon>Tracheophyta</taxon>
        <taxon>Spermatophyta</taxon>
        <taxon>Magnoliopsida</taxon>
        <taxon>Proteales</taxon>
        <taxon>Nelumbonaceae</taxon>
        <taxon>Nelumbo</taxon>
    </lineage>
</organism>
<evidence type="ECO:0000256" key="9">
    <source>
        <dbReference type="ARBA" id="ARBA00022692"/>
    </source>
</evidence>
<dbReference type="SMART" id="SM00220">
    <property type="entry name" value="S_TKc"/>
    <property type="match status" value="1"/>
</dbReference>
<dbReference type="Gene3D" id="3.30.200.20">
    <property type="entry name" value="Phosphorylase Kinase, domain 1"/>
    <property type="match status" value="1"/>
</dbReference>
<dbReference type="PROSITE" id="PS00107">
    <property type="entry name" value="PROTEIN_KINASE_ATP"/>
    <property type="match status" value="1"/>
</dbReference>
<feature type="chain" id="PRO_5032427013" description="non-specific serine/threonine protein kinase" evidence="23">
    <location>
        <begin position="27"/>
        <end position="976"/>
    </location>
</feature>
<keyword evidence="14 21" id="KW-0067">ATP-binding</keyword>
<evidence type="ECO:0000256" key="5">
    <source>
        <dbReference type="ARBA" id="ARBA00022527"/>
    </source>
</evidence>
<dbReference type="SMART" id="SM00369">
    <property type="entry name" value="LRR_TYP"/>
    <property type="match status" value="9"/>
</dbReference>
<dbReference type="PANTHER" id="PTHR48053">
    <property type="entry name" value="LEUCINE RICH REPEAT FAMILY PROTEIN, EXPRESSED"/>
    <property type="match status" value="1"/>
</dbReference>
<dbReference type="Gene3D" id="3.80.10.10">
    <property type="entry name" value="Ribonuclease Inhibitor"/>
    <property type="match status" value="3"/>
</dbReference>
<evidence type="ECO:0000313" key="26">
    <source>
        <dbReference type="Proteomes" id="UP000607653"/>
    </source>
</evidence>
<keyword evidence="15 22" id="KW-1133">Transmembrane helix</keyword>
<keyword evidence="16 22" id="KW-0472">Membrane</keyword>
<dbReference type="GO" id="GO:0004674">
    <property type="term" value="F:protein serine/threonine kinase activity"/>
    <property type="evidence" value="ECO:0007669"/>
    <property type="project" value="UniProtKB-KW"/>
</dbReference>
<keyword evidence="26" id="KW-1185">Reference proteome</keyword>
<evidence type="ECO:0000256" key="23">
    <source>
        <dbReference type="SAM" id="SignalP"/>
    </source>
</evidence>
<dbReference type="CDD" id="cd14066">
    <property type="entry name" value="STKc_IRAK"/>
    <property type="match status" value="1"/>
</dbReference>
<keyword evidence="4" id="KW-1003">Cell membrane</keyword>
<evidence type="ECO:0000256" key="3">
    <source>
        <dbReference type="ARBA" id="ARBA00012513"/>
    </source>
</evidence>
<dbReference type="EC" id="2.7.11.1" evidence="3"/>
<keyword evidence="8" id="KW-0808">Transferase</keyword>
<evidence type="ECO:0000256" key="17">
    <source>
        <dbReference type="ARBA" id="ARBA00023170"/>
    </source>
</evidence>
<feature type="signal peptide" evidence="23">
    <location>
        <begin position="1"/>
        <end position="26"/>
    </location>
</feature>
<dbReference type="PANTHER" id="PTHR48053:SF37">
    <property type="entry name" value="LEUCINE-RICH REPEAT PROTEIN KINASE FAMILY PROTEIN"/>
    <property type="match status" value="1"/>
</dbReference>
<gene>
    <name evidence="25" type="ORF">HUJ06_020819</name>
</gene>
<dbReference type="FunFam" id="3.80.10.10:FF:000288">
    <property type="entry name" value="LRR receptor-like serine/threonine-protein kinase EFR"/>
    <property type="match status" value="1"/>
</dbReference>
<dbReference type="InterPro" id="IPR008271">
    <property type="entry name" value="Ser/Thr_kinase_AS"/>
</dbReference>
<evidence type="ECO:0000256" key="22">
    <source>
        <dbReference type="SAM" id="Phobius"/>
    </source>
</evidence>
<comment type="catalytic activity">
    <reaction evidence="20">
        <text>L-seryl-[protein] + ATP = O-phospho-L-seryl-[protein] + ADP + H(+)</text>
        <dbReference type="Rhea" id="RHEA:17989"/>
        <dbReference type="Rhea" id="RHEA-COMP:9863"/>
        <dbReference type="Rhea" id="RHEA-COMP:11604"/>
        <dbReference type="ChEBI" id="CHEBI:15378"/>
        <dbReference type="ChEBI" id="CHEBI:29999"/>
        <dbReference type="ChEBI" id="CHEBI:30616"/>
        <dbReference type="ChEBI" id="CHEBI:83421"/>
        <dbReference type="ChEBI" id="CHEBI:456216"/>
        <dbReference type="EC" id="2.7.11.1"/>
    </reaction>
</comment>
<dbReference type="Pfam" id="PF00560">
    <property type="entry name" value="LRR_1"/>
    <property type="match status" value="3"/>
</dbReference>
<evidence type="ECO:0000256" key="2">
    <source>
        <dbReference type="ARBA" id="ARBA00008684"/>
    </source>
</evidence>
<evidence type="ECO:0000256" key="18">
    <source>
        <dbReference type="ARBA" id="ARBA00023180"/>
    </source>
</evidence>
<dbReference type="InterPro" id="IPR013210">
    <property type="entry name" value="LRR_N_plant-typ"/>
</dbReference>
<dbReference type="PROSITE" id="PS50011">
    <property type="entry name" value="PROTEIN_KINASE_DOM"/>
    <property type="match status" value="1"/>
</dbReference>
<dbReference type="InterPro" id="IPR017441">
    <property type="entry name" value="Protein_kinase_ATP_BS"/>
</dbReference>
<evidence type="ECO:0000259" key="24">
    <source>
        <dbReference type="PROSITE" id="PS50011"/>
    </source>
</evidence>
<evidence type="ECO:0000256" key="10">
    <source>
        <dbReference type="ARBA" id="ARBA00022729"/>
    </source>
</evidence>
<evidence type="ECO:0000256" key="15">
    <source>
        <dbReference type="ARBA" id="ARBA00022989"/>
    </source>
</evidence>
<dbReference type="SUPFAM" id="SSF56112">
    <property type="entry name" value="Protein kinase-like (PK-like)"/>
    <property type="match status" value="1"/>
</dbReference>
<feature type="domain" description="Protein kinase" evidence="24">
    <location>
        <begin position="650"/>
        <end position="915"/>
    </location>
</feature>
<dbReference type="InterPro" id="IPR051716">
    <property type="entry name" value="Plant_RL_S/T_kinase"/>
</dbReference>
<dbReference type="GO" id="GO:0005524">
    <property type="term" value="F:ATP binding"/>
    <property type="evidence" value="ECO:0007669"/>
    <property type="project" value="UniProtKB-UniRule"/>
</dbReference>
<dbReference type="InterPro" id="IPR011009">
    <property type="entry name" value="Kinase-like_dom_sf"/>
</dbReference>